<dbReference type="EMBL" id="JACIIG010000001">
    <property type="protein sequence ID" value="MBB4566756.1"/>
    <property type="molecule type" value="Genomic_DNA"/>
</dbReference>
<evidence type="ECO:0000313" key="1">
    <source>
        <dbReference type="EMBL" id="MBB4566756.1"/>
    </source>
</evidence>
<evidence type="ECO:0000313" key="2">
    <source>
        <dbReference type="Proteomes" id="UP000543836"/>
    </source>
</evidence>
<keyword evidence="2" id="KW-1185">Reference proteome</keyword>
<protein>
    <submittedName>
        <fullName evidence="1">Uncharacterized protein</fullName>
    </submittedName>
</protein>
<gene>
    <name evidence="1" type="ORF">GGE60_000844</name>
</gene>
<reference evidence="1 2" key="1">
    <citation type="submission" date="2020-08" db="EMBL/GenBank/DDBJ databases">
        <title>Genomic Encyclopedia of Type Strains, Phase IV (KMG-V): Genome sequencing to study the core and pangenomes of soil and plant-associated prokaryotes.</title>
        <authorList>
            <person name="Whitman W."/>
        </authorList>
    </citation>
    <scope>NUCLEOTIDE SEQUENCE [LARGE SCALE GENOMIC DNA]</scope>
    <source>
        <strain evidence="1 2">SEMIA 492</strain>
    </source>
</reference>
<dbReference type="Proteomes" id="UP000543836">
    <property type="component" value="Unassembled WGS sequence"/>
</dbReference>
<proteinExistence type="predicted"/>
<dbReference type="RefSeq" id="WP_245276597.1">
    <property type="nucleotide sequence ID" value="NZ_JACIIG010000001.1"/>
</dbReference>
<sequence length="59" mass="6736">MTDETREYLLGQRGKLLFQIERTKHHLAGLEADEVKIITAKSLCRRQISPSLPRISSSI</sequence>
<comment type="caution">
    <text evidence="1">The sequence shown here is derived from an EMBL/GenBank/DDBJ whole genome shotgun (WGS) entry which is preliminary data.</text>
</comment>
<name>A0A7W6ZQA9_9HYPH</name>
<organism evidence="1 2">
    <name type="scientific">Rhizobium leucaenae</name>
    <dbReference type="NCBI Taxonomy" id="29450"/>
    <lineage>
        <taxon>Bacteria</taxon>
        <taxon>Pseudomonadati</taxon>
        <taxon>Pseudomonadota</taxon>
        <taxon>Alphaproteobacteria</taxon>
        <taxon>Hyphomicrobiales</taxon>
        <taxon>Rhizobiaceae</taxon>
        <taxon>Rhizobium/Agrobacterium group</taxon>
        <taxon>Rhizobium</taxon>
    </lineage>
</organism>
<accession>A0A7W6ZQA9</accession>
<dbReference type="AlphaFoldDB" id="A0A7W6ZQA9"/>